<dbReference type="PROSITE" id="PS51257">
    <property type="entry name" value="PROKAR_LIPOPROTEIN"/>
    <property type="match status" value="1"/>
</dbReference>
<organism evidence="2 3">
    <name type="scientific">Chitinophaga rhizophila</name>
    <dbReference type="NCBI Taxonomy" id="2866212"/>
    <lineage>
        <taxon>Bacteria</taxon>
        <taxon>Pseudomonadati</taxon>
        <taxon>Bacteroidota</taxon>
        <taxon>Chitinophagia</taxon>
        <taxon>Chitinophagales</taxon>
        <taxon>Chitinophagaceae</taxon>
        <taxon>Chitinophaga</taxon>
    </lineage>
</organism>
<dbReference type="EMBL" id="JAICCF010000002">
    <property type="protein sequence ID" value="MBW8684502.1"/>
    <property type="molecule type" value="Genomic_DNA"/>
</dbReference>
<protein>
    <submittedName>
        <fullName evidence="2">Uncharacterized protein</fullName>
    </submittedName>
</protein>
<dbReference type="Proteomes" id="UP000812961">
    <property type="component" value="Unassembled WGS sequence"/>
</dbReference>
<evidence type="ECO:0000256" key="1">
    <source>
        <dbReference type="SAM" id="SignalP"/>
    </source>
</evidence>
<name>A0ABS7GA19_9BACT</name>
<feature type="signal peptide" evidence="1">
    <location>
        <begin position="1"/>
        <end position="24"/>
    </location>
</feature>
<gene>
    <name evidence="2" type="ORF">K1Y79_09175</name>
</gene>
<evidence type="ECO:0000313" key="2">
    <source>
        <dbReference type="EMBL" id="MBW8684502.1"/>
    </source>
</evidence>
<keyword evidence="3" id="KW-1185">Reference proteome</keyword>
<keyword evidence="1" id="KW-0732">Signal</keyword>
<sequence>MNKRALYLLFFVVACTLSSFFGNGADAKIAKASFTEIGYQKDASYYYTFYINMSKEDVSNTSLAYIQVQHNGTGQLMKMESFKGDVTYWKGSQFMIKDSATVSFFDGEKLITRKLTGVIEGGMKM</sequence>
<proteinExistence type="predicted"/>
<evidence type="ECO:0000313" key="3">
    <source>
        <dbReference type="Proteomes" id="UP000812961"/>
    </source>
</evidence>
<accession>A0ABS7GA19</accession>
<comment type="caution">
    <text evidence="2">The sequence shown here is derived from an EMBL/GenBank/DDBJ whole genome shotgun (WGS) entry which is preliminary data.</text>
</comment>
<reference evidence="2 3" key="1">
    <citation type="submission" date="2021-08" db="EMBL/GenBank/DDBJ databases">
        <title>The genome sequence of Chitinophaga sp. B61.</title>
        <authorList>
            <person name="Zhang X."/>
        </authorList>
    </citation>
    <scope>NUCLEOTIDE SEQUENCE [LARGE SCALE GENOMIC DNA]</scope>
    <source>
        <strain evidence="2 3">B61</strain>
    </source>
</reference>
<dbReference type="RefSeq" id="WP_220249721.1">
    <property type="nucleotide sequence ID" value="NZ_JAICCF010000002.1"/>
</dbReference>
<feature type="chain" id="PRO_5046745250" evidence="1">
    <location>
        <begin position="25"/>
        <end position="125"/>
    </location>
</feature>